<organism evidence="3 4">
    <name type="scientific">Panaeolus cyanescens</name>
    <dbReference type="NCBI Taxonomy" id="181874"/>
    <lineage>
        <taxon>Eukaryota</taxon>
        <taxon>Fungi</taxon>
        <taxon>Dikarya</taxon>
        <taxon>Basidiomycota</taxon>
        <taxon>Agaricomycotina</taxon>
        <taxon>Agaricomycetes</taxon>
        <taxon>Agaricomycetidae</taxon>
        <taxon>Agaricales</taxon>
        <taxon>Agaricineae</taxon>
        <taxon>Galeropsidaceae</taxon>
        <taxon>Panaeolus</taxon>
    </lineage>
</organism>
<evidence type="ECO:0000256" key="2">
    <source>
        <dbReference type="SAM" id="Phobius"/>
    </source>
</evidence>
<dbReference type="GO" id="GO:0006915">
    <property type="term" value="P:apoptotic process"/>
    <property type="evidence" value="ECO:0007669"/>
    <property type="project" value="InterPro"/>
</dbReference>
<reference evidence="3 4" key="1">
    <citation type="journal article" date="2018" name="Evol. Lett.">
        <title>Horizontal gene cluster transfer increased hallucinogenic mushroom diversity.</title>
        <authorList>
            <person name="Reynolds H.T."/>
            <person name="Vijayakumar V."/>
            <person name="Gluck-Thaler E."/>
            <person name="Korotkin H.B."/>
            <person name="Matheny P.B."/>
            <person name="Slot J.C."/>
        </authorList>
    </citation>
    <scope>NUCLEOTIDE SEQUENCE [LARGE SCALE GENOMIC DNA]</scope>
    <source>
        <strain evidence="3 4">2629</strain>
    </source>
</reference>
<keyword evidence="2" id="KW-0812">Transmembrane</keyword>
<dbReference type="Proteomes" id="UP000284842">
    <property type="component" value="Unassembled WGS sequence"/>
</dbReference>
<evidence type="ECO:0000313" key="4">
    <source>
        <dbReference type="Proteomes" id="UP000284842"/>
    </source>
</evidence>
<proteinExistence type="predicted"/>
<feature type="region of interest" description="Disordered" evidence="1">
    <location>
        <begin position="1"/>
        <end position="26"/>
    </location>
</feature>
<keyword evidence="4" id="KW-1185">Reference proteome</keyword>
<evidence type="ECO:0000256" key="1">
    <source>
        <dbReference type="SAM" id="MobiDB-lite"/>
    </source>
</evidence>
<accession>A0A409VAA8</accession>
<keyword evidence="2" id="KW-0472">Membrane</keyword>
<name>A0A409VAA8_9AGAR</name>
<dbReference type="EMBL" id="NHTK01006110">
    <property type="protein sequence ID" value="PPQ63794.1"/>
    <property type="molecule type" value="Genomic_DNA"/>
</dbReference>
<comment type="caution">
    <text evidence="3">The sequence shown here is derived from an EMBL/GenBank/DDBJ whole genome shotgun (WGS) entry which is preliminary data.</text>
</comment>
<protein>
    <submittedName>
        <fullName evidence="3">Uncharacterized protein</fullName>
    </submittedName>
</protein>
<keyword evidence="2" id="KW-1133">Transmembrane helix</keyword>
<gene>
    <name evidence="3" type="ORF">CVT24_004336</name>
</gene>
<dbReference type="InParanoid" id="A0A409VAA8"/>
<sequence length="579" mass="65960">MNNSAAIDHSFKDKLQPDEASNNFLLPDEPTEQQLREAYDNEEIERFLRLFSTFVQEVTVLEHATGDGVPSDAIPPDDSNEPAAFTNEDVHFTSISEAIAKVWVVPNLPPSRPPPPAFTISRLCVTAQRLYLVAHEPYNHFFRSLSNLAKWKSFTKSFLWCSTYWILWWYNALLAGIILGLLAVLLKRKLFLYPSVEELYRHREQIADANQFGRQVSDTLSAPSSGIKDLWHFFRLFETSKKRNLVFGGTQRKSKSKHINRESQDSEFADIPADPIVINDNPDDQEEQDLKKAALLVLSEVADLHERIRNIFIWRRPFVSVRYAIALSILFFIAMMPPQYFIKLPTFVFGALFWHIMPIICSLSSDERSRLPPPLADAPTDAEYAMELISRRVAAGLQVRPRLPPRKHQGQQTTHLYDAATATTDRNIDWKKWGTRISAGKTTIDNLKRLRLGNFWPVQEDHLAQYPLAPGEAGITQRQANVDIHTYPCQHSSSPGLITLSPKTLFFTPLTSQVPTLVINLETVKGIKKQGALKGLQIRWRDESDGQASTKEDKFVWIGSRDDLFARLVGVEGRKWVTI</sequence>
<dbReference type="OrthoDB" id="1708389at2759"/>
<feature type="transmembrane region" description="Helical" evidence="2">
    <location>
        <begin position="317"/>
        <end position="336"/>
    </location>
</feature>
<dbReference type="InterPro" id="IPR037847">
    <property type="entry name" value="GRAMDC4"/>
</dbReference>
<evidence type="ECO:0000313" key="3">
    <source>
        <dbReference type="EMBL" id="PPQ63794.1"/>
    </source>
</evidence>
<dbReference type="STRING" id="181874.A0A409VAA8"/>
<feature type="transmembrane region" description="Helical" evidence="2">
    <location>
        <begin position="165"/>
        <end position="186"/>
    </location>
</feature>
<dbReference type="PANTHER" id="PTHR37402:SF1">
    <property type="entry name" value="GRAM DOMAIN-CONTAINING PROTEIN 4"/>
    <property type="match status" value="1"/>
</dbReference>
<dbReference type="PANTHER" id="PTHR37402">
    <property type="entry name" value="GRAM DOMAIN-CONTAINING PROTEIN 4"/>
    <property type="match status" value="1"/>
</dbReference>
<dbReference type="AlphaFoldDB" id="A0A409VAA8"/>